<dbReference type="RefSeq" id="WP_169163020.1">
    <property type="nucleotide sequence ID" value="NZ_JABBFW010000027.1"/>
</dbReference>
<dbReference type="EMBL" id="JABBFW010000027">
    <property type="protein sequence ID" value="NML18119.1"/>
    <property type="molecule type" value="Genomic_DNA"/>
</dbReference>
<comment type="caution">
    <text evidence="1">The sequence shown here is derived from an EMBL/GenBank/DDBJ whole genome shotgun (WGS) entry which is preliminary data.</text>
</comment>
<sequence>MANERFDQSVWLLAAAVVQDSRQRDGQQATQPFTLLHGSVAGLNIAQNWFIVTTVTEFGIRCGNLNRQDGAAPYPVVPLASLMLASPKPPTCLCAARRLLAQAPVIKKRDYFWTASMLRQHRPRMREHKEAARDDRIAVSVSDMCDVMLSLPENELNNFGRIISSLWWLAKYIDNRVALMAATSVAFGSSWGSYLVFQLALSDCPE</sequence>
<name>A0A848FIM4_9BURK</name>
<dbReference type="AlphaFoldDB" id="A0A848FIM4"/>
<reference evidence="1 2" key="1">
    <citation type="submission" date="2020-04" db="EMBL/GenBank/DDBJ databases">
        <title>Azohydromonas sp. isolated from soil.</title>
        <authorList>
            <person name="Dahal R.H."/>
        </authorList>
    </citation>
    <scope>NUCLEOTIDE SEQUENCE [LARGE SCALE GENOMIC DNA]</scope>
    <source>
        <strain evidence="1 2">G-1-1-14</strain>
    </source>
</reference>
<protein>
    <submittedName>
        <fullName evidence="1">Uncharacterized protein</fullName>
    </submittedName>
</protein>
<gene>
    <name evidence="1" type="ORF">HHL10_24410</name>
</gene>
<dbReference type="Proteomes" id="UP000574067">
    <property type="component" value="Unassembled WGS sequence"/>
</dbReference>
<organism evidence="1 2">
    <name type="scientific">Azohydromonas caseinilytica</name>
    <dbReference type="NCBI Taxonomy" id="2728836"/>
    <lineage>
        <taxon>Bacteria</taxon>
        <taxon>Pseudomonadati</taxon>
        <taxon>Pseudomonadota</taxon>
        <taxon>Betaproteobacteria</taxon>
        <taxon>Burkholderiales</taxon>
        <taxon>Sphaerotilaceae</taxon>
        <taxon>Azohydromonas</taxon>
    </lineage>
</organism>
<evidence type="ECO:0000313" key="2">
    <source>
        <dbReference type="Proteomes" id="UP000574067"/>
    </source>
</evidence>
<proteinExistence type="predicted"/>
<keyword evidence="2" id="KW-1185">Reference proteome</keyword>
<accession>A0A848FIM4</accession>
<evidence type="ECO:0000313" key="1">
    <source>
        <dbReference type="EMBL" id="NML18119.1"/>
    </source>
</evidence>